<evidence type="ECO:0000259" key="4">
    <source>
        <dbReference type="Pfam" id="PF07804"/>
    </source>
</evidence>
<dbReference type="InterPro" id="IPR052028">
    <property type="entry name" value="HipA_Ser/Thr_kinase"/>
</dbReference>
<evidence type="ECO:0000256" key="1">
    <source>
        <dbReference type="ARBA" id="ARBA00010164"/>
    </source>
</evidence>
<dbReference type="EMBL" id="BAABHB010000010">
    <property type="protein sequence ID" value="GAA4413189.1"/>
    <property type="molecule type" value="Genomic_DNA"/>
</dbReference>
<protein>
    <submittedName>
        <fullName evidence="5">HipA domain-containing protein</fullName>
    </submittedName>
</protein>
<dbReference type="Proteomes" id="UP001500936">
    <property type="component" value="Unassembled WGS sequence"/>
</dbReference>
<dbReference type="Gene3D" id="1.10.1070.20">
    <property type="match status" value="1"/>
</dbReference>
<evidence type="ECO:0000256" key="2">
    <source>
        <dbReference type="ARBA" id="ARBA00022679"/>
    </source>
</evidence>
<keyword evidence="3" id="KW-0418">Kinase</keyword>
<reference evidence="6" key="1">
    <citation type="journal article" date="2019" name="Int. J. Syst. Evol. Microbiol.">
        <title>The Global Catalogue of Microorganisms (GCM) 10K type strain sequencing project: providing services to taxonomists for standard genome sequencing and annotation.</title>
        <authorList>
            <consortium name="The Broad Institute Genomics Platform"/>
            <consortium name="The Broad Institute Genome Sequencing Center for Infectious Disease"/>
            <person name="Wu L."/>
            <person name="Ma J."/>
        </authorList>
    </citation>
    <scope>NUCLEOTIDE SEQUENCE [LARGE SCALE GENOMIC DNA]</scope>
    <source>
        <strain evidence="6">JCM 17925</strain>
    </source>
</reference>
<evidence type="ECO:0000256" key="3">
    <source>
        <dbReference type="ARBA" id="ARBA00022777"/>
    </source>
</evidence>
<sequence>MFLWLMNSNCLYCYGPLAADETDFHRACSRKFFGRPQPPELPYAKETMYELAEQIIRQSITVTGVQPKLSLDIQAADGRERLKLVDLWRRYILKPPYELFPEMTETEDLTMHLAGLFGITTVPHTLIRLETGELAYLTRRIDRTPDGRKLAMEDFCQLAERLTADKYKGSLELVARLIQKHSTQAVLDLVTLYELSLFCFLTGNADMHLKNFSLWCPDDETVALTPAYDLLATKLLLPEDKEETELTLNGKKNRLRITDWAAFANKLGLTEKQQANVHQRFGKRLPGAFQLIDNSFLSDEKKEAYRQLLLERAGRLDLPVAE</sequence>
<proteinExistence type="inferred from homology"/>
<evidence type="ECO:0000313" key="6">
    <source>
        <dbReference type="Proteomes" id="UP001500936"/>
    </source>
</evidence>
<dbReference type="InterPro" id="IPR012893">
    <property type="entry name" value="HipA-like_C"/>
</dbReference>
<evidence type="ECO:0000313" key="5">
    <source>
        <dbReference type="EMBL" id="GAA4413189.1"/>
    </source>
</evidence>
<keyword evidence="6" id="KW-1185">Reference proteome</keyword>
<comment type="caution">
    <text evidence="5">The sequence shown here is derived from an EMBL/GenBank/DDBJ whole genome shotgun (WGS) entry which is preliminary data.</text>
</comment>
<feature type="domain" description="HipA-like C-terminal" evidence="4">
    <location>
        <begin position="61"/>
        <end position="281"/>
    </location>
</feature>
<name>A0ABP8KRR8_9BACT</name>
<dbReference type="PANTHER" id="PTHR37419">
    <property type="entry name" value="SERINE/THREONINE-PROTEIN KINASE TOXIN HIPA"/>
    <property type="match status" value="1"/>
</dbReference>
<dbReference type="PANTHER" id="PTHR37419:SF1">
    <property type="entry name" value="SERINE_THREONINE-PROTEIN KINASE TOXIN HIPA"/>
    <property type="match status" value="1"/>
</dbReference>
<organism evidence="5 6">
    <name type="scientific">Nibrella viscosa</name>
    <dbReference type="NCBI Taxonomy" id="1084524"/>
    <lineage>
        <taxon>Bacteria</taxon>
        <taxon>Pseudomonadati</taxon>
        <taxon>Bacteroidota</taxon>
        <taxon>Cytophagia</taxon>
        <taxon>Cytophagales</taxon>
        <taxon>Spirosomataceae</taxon>
        <taxon>Nibrella</taxon>
    </lineage>
</organism>
<comment type="similarity">
    <text evidence="1">Belongs to the HipA Ser/Thr kinase family.</text>
</comment>
<keyword evidence="2" id="KW-0808">Transferase</keyword>
<accession>A0ABP8KRR8</accession>
<dbReference type="Pfam" id="PF07804">
    <property type="entry name" value="HipA_C"/>
    <property type="match status" value="1"/>
</dbReference>
<gene>
    <name evidence="5" type="ORF">GCM10023187_41230</name>
</gene>